<feature type="compositionally biased region" description="Polar residues" evidence="2">
    <location>
        <begin position="278"/>
        <end position="287"/>
    </location>
</feature>
<feature type="compositionally biased region" description="Basic and acidic residues" evidence="2">
    <location>
        <begin position="866"/>
        <end position="875"/>
    </location>
</feature>
<feature type="region of interest" description="Disordered" evidence="2">
    <location>
        <begin position="459"/>
        <end position="484"/>
    </location>
</feature>
<feature type="region of interest" description="Disordered" evidence="2">
    <location>
        <begin position="624"/>
        <end position="647"/>
    </location>
</feature>
<organism evidence="3 4">
    <name type="scientific">Neurospora intermedia</name>
    <dbReference type="NCBI Taxonomy" id="5142"/>
    <lineage>
        <taxon>Eukaryota</taxon>
        <taxon>Fungi</taxon>
        <taxon>Dikarya</taxon>
        <taxon>Ascomycota</taxon>
        <taxon>Pezizomycotina</taxon>
        <taxon>Sordariomycetes</taxon>
        <taxon>Sordariomycetidae</taxon>
        <taxon>Sordariales</taxon>
        <taxon>Sordariaceae</taxon>
        <taxon>Neurospora</taxon>
    </lineage>
</organism>
<evidence type="ECO:0000313" key="4">
    <source>
        <dbReference type="Proteomes" id="UP001451303"/>
    </source>
</evidence>
<proteinExistence type="predicted"/>
<evidence type="ECO:0000256" key="1">
    <source>
        <dbReference type="SAM" id="Coils"/>
    </source>
</evidence>
<feature type="region of interest" description="Disordered" evidence="2">
    <location>
        <begin position="274"/>
        <end position="295"/>
    </location>
</feature>
<protein>
    <submittedName>
        <fullName evidence="3">Uncharacterized protein</fullName>
    </submittedName>
</protein>
<evidence type="ECO:0000313" key="3">
    <source>
        <dbReference type="EMBL" id="KAL0466271.1"/>
    </source>
</evidence>
<reference evidence="3 4" key="1">
    <citation type="submission" date="2023-09" db="EMBL/GenBank/DDBJ databases">
        <title>Multi-omics analysis of a traditional fermented food reveals byproduct-associated fungal strains for waste-to-food upcycling.</title>
        <authorList>
            <consortium name="Lawrence Berkeley National Laboratory"/>
            <person name="Rekdal V.M."/>
            <person name="Villalobos-Escobedo J.M."/>
            <person name="Rodriguez-Valeron N."/>
            <person name="Garcia M.O."/>
            <person name="Vasquez D.P."/>
            <person name="Damayanti I."/>
            <person name="Sorensen P.M."/>
            <person name="Baidoo E.E."/>
            <person name="De Carvalho A.C."/>
            <person name="Riley R."/>
            <person name="Lipzen A."/>
            <person name="He G."/>
            <person name="Yan M."/>
            <person name="Haridas S."/>
            <person name="Daum C."/>
            <person name="Yoshinaga Y."/>
            <person name="Ng V."/>
            <person name="Grigoriev I.V."/>
            <person name="Munk R."/>
            <person name="Nuraida L."/>
            <person name="Wijaya C.H."/>
            <person name="Morales P.-C."/>
            <person name="Keasling J.D."/>
        </authorList>
    </citation>
    <scope>NUCLEOTIDE SEQUENCE [LARGE SCALE GENOMIC DNA]</scope>
    <source>
        <strain evidence="3 4">FGSC 2613</strain>
    </source>
</reference>
<name>A0ABR3D0R5_NEUIN</name>
<dbReference type="EMBL" id="JAVLET010000013">
    <property type="protein sequence ID" value="KAL0466271.1"/>
    <property type="molecule type" value="Genomic_DNA"/>
</dbReference>
<evidence type="ECO:0000256" key="2">
    <source>
        <dbReference type="SAM" id="MobiDB-lite"/>
    </source>
</evidence>
<keyword evidence="4" id="KW-1185">Reference proteome</keyword>
<feature type="compositionally biased region" description="Basic and acidic residues" evidence="2">
    <location>
        <begin position="459"/>
        <end position="468"/>
    </location>
</feature>
<comment type="caution">
    <text evidence="3">The sequence shown here is derived from an EMBL/GenBank/DDBJ whole genome shotgun (WGS) entry which is preliminary data.</text>
</comment>
<feature type="compositionally biased region" description="Low complexity" evidence="2">
    <location>
        <begin position="630"/>
        <end position="647"/>
    </location>
</feature>
<accession>A0ABR3D0R5</accession>
<dbReference type="Proteomes" id="UP001451303">
    <property type="component" value="Unassembled WGS sequence"/>
</dbReference>
<feature type="region of interest" description="Disordered" evidence="2">
    <location>
        <begin position="838"/>
        <end position="875"/>
    </location>
</feature>
<sequence>MPVSFDHAQRVPEFLEAAARVRDPNLVAYWKIIMTIQVNLINPATNVTRPFAEFTRRRAYGPVHHHFAESTYQWLVFLHRAGLTAEGLAKIGPTKPGLVEKLRRTLAPHELGHSRKKTREHHPAGQAYKRIYMTEADFMVGEGVMEVLGHPAGPVLDSEIADIPSSEPGKVRYVDEMVAALKNMVGRDEGMKAQVNQVMATSASVFESLIACRQAQIGKPKVSPWATSYYYRTYDNFQLRWEDLVHFVNTNKAAVSNLFLSSYFARFAADPYKERSTKNQNAKTNNSKADKKRAGDQAIATLAGNPLPPQTNIAAEGNFQPHVNAENGEQAAQDFVAAAGAAAAETQGPREPQAPIFARPQGINMASDGWIDYTENNFEALYRMHEAQLEAYNAEVKAYHEQKNAAATESYSDFEDDNDDLIDGDNFIHEDDNGNTPNGQNDGVDYSDIFDDIYGVSDDETRERRRQEASAARAPAALPNMPLNGSGSGPTMSSLAMPIFAARPTLTQPSSAARTHASSGLMQPTPPGTRIQQVAHRPFAVPAVPNSSPQEGLQFPARPGPGIRRPGPDHVRQPVQFQSSPPMAQVQSPARPLPNVVPRRIITPASERARLLRESQQPAVMSIPPPAIHNAPPQQAAKPQAAPNGQANARPIQQIDEPVIQEATPEEIEQWARELDQLNNPEQPLAMPVQQAAAPEVQQPGEDELMTIFEQILKGQAPQQQPAPPAEQQVDIDALEDLDLSLENIMSDEELIAHAASQGFRIDMDDLSQLNAHINLEGQVQNDEPMNNNMAVENGLEGNGVGEGQDLFDQFINLPDDVENADVDDLFADEYIEHHAIEGFDSQDGAGSIGSKRTRNDTNYGDEGEERPAQRARFD</sequence>
<feature type="coiled-coil region" evidence="1">
    <location>
        <begin position="375"/>
        <end position="409"/>
    </location>
</feature>
<keyword evidence="1" id="KW-0175">Coiled coil</keyword>
<gene>
    <name evidence="3" type="ORF">QR685DRAFT_566093</name>
</gene>